<protein>
    <submittedName>
        <fullName evidence="2">Uncharacterized protein</fullName>
    </submittedName>
</protein>
<proteinExistence type="predicted"/>
<accession>A0A507CYH5</accession>
<keyword evidence="3" id="KW-1185">Reference proteome</keyword>
<dbReference type="VEuPathDB" id="FungiDB:SeMB42_g04439"/>
<dbReference type="AlphaFoldDB" id="A0A507CYH5"/>
<dbReference type="Proteomes" id="UP000317494">
    <property type="component" value="Unassembled WGS sequence"/>
</dbReference>
<dbReference type="EMBL" id="QEAN01000179">
    <property type="protein sequence ID" value="TPX44111.1"/>
    <property type="molecule type" value="Genomic_DNA"/>
</dbReference>
<evidence type="ECO:0000256" key="1">
    <source>
        <dbReference type="SAM" id="SignalP"/>
    </source>
</evidence>
<evidence type="ECO:0000313" key="3">
    <source>
        <dbReference type="Proteomes" id="UP000317494"/>
    </source>
</evidence>
<gene>
    <name evidence="2" type="ORF">SeMB42_g04439</name>
</gene>
<organism evidence="2 3">
    <name type="scientific">Synchytrium endobioticum</name>
    <dbReference type="NCBI Taxonomy" id="286115"/>
    <lineage>
        <taxon>Eukaryota</taxon>
        <taxon>Fungi</taxon>
        <taxon>Fungi incertae sedis</taxon>
        <taxon>Chytridiomycota</taxon>
        <taxon>Chytridiomycota incertae sedis</taxon>
        <taxon>Chytridiomycetes</taxon>
        <taxon>Synchytriales</taxon>
        <taxon>Synchytriaceae</taxon>
        <taxon>Synchytrium</taxon>
    </lineage>
</organism>
<reference evidence="2 3" key="1">
    <citation type="journal article" date="2019" name="Sci. Rep.">
        <title>Comparative genomics of chytrid fungi reveal insights into the obligate biotrophic and pathogenic lifestyle of Synchytrium endobioticum.</title>
        <authorList>
            <person name="van de Vossenberg B.T.L.H."/>
            <person name="Warris S."/>
            <person name="Nguyen H.D.T."/>
            <person name="van Gent-Pelzer M.P.E."/>
            <person name="Joly D.L."/>
            <person name="van de Geest H.C."/>
            <person name="Bonants P.J.M."/>
            <person name="Smith D.S."/>
            <person name="Levesque C.A."/>
            <person name="van der Lee T.A.J."/>
        </authorList>
    </citation>
    <scope>NUCLEOTIDE SEQUENCE [LARGE SCALE GENOMIC DNA]</scope>
    <source>
        <strain evidence="2 3">MB42</strain>
    </source>
</reference>
<evidence type="ECO:0000313" key="2">
    <source>
        <dbReference type="EMBL" id="TPX44111.1"/>
    </source>
</evidence>
<name>A0A507CYH5_9FUNG</name>
<feature type="signal peptide" evidence="1">
    <location>
        <begin position="1"/>
        <end position="28"/>
    </location>
</feature>
<sequence length="128" mass="14410">MSGATTAALTPFLMAALMKGIGLEMSEANRIMINNTLRLTHRVIVKDIEAKARTSGLYFSGSVIKCQSHSPRLTGVFASFTHYLIRLLRMNKVQSTYRSDLLFYIVYMDSSSYMSKVSLTRPMNFNVL</sequence>
<keyword evidence="1" id="KW-0732">Signal</keyword>
<comment type="caution">
    <text evidence="2">The sequence shown here is derived from an EMBL/GenBank/DDBJ whole genome shotgun (WGS) entry which is preliminary data.</text>
</comment>
<feature type="chain" id="PRO_5021202816" evidence="1">
    <location>
        <begin position="29"/>
        <end position="128"/>
    </location>
</feature>